<feature type="compositionally biased region" description="Polar residues" evidence="1">
    <location>
        <begin position="75"/>
        <end position="98"/>
    </location>
</feature>
<organism evidence="2 3">
    <name type="scientific">Passalora fulva</name>
    <name type="common">Tomato leaf mold</name>
    <name type="synonym">Cladosporium fulvum</name>
    <dbReference type="NCBI Taxonomy" id="5499"/>
    <lineage>
        <taxon>Eukaryota</taxon>
        <taxon>Fungi</taxon>
        <taxon>Dikarya</taxon>
        <taxon>Ascomycota</taxon>
        <taxon>Pezizomycotina</taxon>
        <taxon>Dothideomycetes</taxon>
        <taxon>Dothideomycetidae</taxon>
        <taxon>Mycosphaerellales</taxon>
        <taxon>Mycosphaerellaceae</taxon>
        <taxon>Fulvia</taxon>
    </lineage>
</organism>
<dbReference type="KEGG" id="ffu:CLAFUR5_07127"/>
<name>A0A9Q8LJH3_PASFU</name>
<keyword evidence="3" id="KW-1185">Reference proteome</keyword>
<evidence type="ECO:0000313" key="3">
    <source>
        <dbReference type="Proteomes" id="UP000756132"/>
    </source>
</evidence>
<feature type="compositionally biased region" description="Basic and acidic residues" evidence="1">
    <location>
        <begin position="27"/>
        <end position="37"/>
    </location>
</feature>
<dbReference type="OrthoDB" id="10439866at2759"/>
<dbReference type="GeneID" id="71987005"/>
<accession>A0A9Q8LJH3</accession>
<dbReference type="AlphaFoldDB" id="A0A9Q8LJH3"/>
<reference evidence="2" key="1">
    <citation type="submission" date="2021-12" db="EMBL/GenBank/DDBJ databases">
        <authorList>
            <person name="Zaccaron A."/>
            <person name="Stergiopoulos I."/>
        </authorList>
    </citation>
    <scope>NUCLEOTIDE SEQUENCE</scope>
    <source>
        <strain evidence="2">Race5_Kim</strain>
    </source>
</reference>
<feature type="region of interest" description="Disordered" evidence="1">
    <location>
        <begin position="280"/>
        <end position="346"/>
    </location>
</feature>
<gene>
    <name evidence="2" type="ORF">CLAFUR5_07127</name>
</gene>
<reference evidence="2" key="2">
    <citation type="journal article" date="2022" name="Microb. Genom.">
        <title>A chromosome-scale genome assembly of the tomato pathogen Cladosporium fulvum reveals a compartmentalized genome architecture and the presence of a dispensable chromosome.</title>
        <authorList>
            <person name="Zaccaron A.Z."/>
            <person name="Chen L.H."/>
            <person name="Samaras A."/>
            <person name="Stergiopoulos I."/>
        </authorList>
    </citation>
    <scope>NUCLEOTIDE SEQUENCE</scope>
    <source>
        <strain evidence="2">Race5_Kim</strain>
    </source>
</reference>
<protein>
    <submittedName>
        <fullName evidence="2">Uncharacterized protein</fullName>
    </submittedName>
</protein>
<proteinExistence type="predicted"/>
<sequence>MGAQRTCGRPSLEEHFTAYMKTKHAAQHIEHTSEQKPVDTASPIPTKTTRDPISHHSTHCKPIDSAIGSPEAPASTKSTDSDSQTHPGARPSTDSSFKAPTPLRNYREEPKLWEDWSHEGGKAGKAIADWKEKFVPLIHDVTKAMTIQERTEFFDQLTEDDEDRYLQPLACYYTVYPDHIPDRDLNEKQVKKIEDGTNDLPPRIAAAQKRVFARHFDGEWNWDPERPIITLEPDLGPRDEASPDEELGICQHCISQTRKGKAMKIVKPVMIPVRAIQRKLSKSVRVESQAGSSVASRETSDDEESSETSSGSKHSKPRDVTETGVGRRRPMSVPRRRRGKESGADR</sequence>
<feature type="compositionally biased region" description="Basic residues" evidence="1">
    <location>
        <begin position="326"/>
        <end position="339"/>
    </location>
</feature>
<dbReference type="EMBL" id="CP090168">
    <property type="protein sequence ID" value="UJO18543.1"/>
    <property type="molecule type" value="Genomic_DNA"/>
</dbReference>
<dbReference type="RefSeq" id="XP_047762909.1">
    <property type="nucleotide sequence ID" value="XM_047906275.1"/>
</dbReference>
<feature type="region of interest" description="Disordered" evidence="1">
    <location>
        <begin position="22"/>
        <end position="103"/>
    </location>
</feature>
<evidence type="ECO:0000256" key="1">
    <source>
        <dbReference type="SAM" id="MobiDB-lite"/>
    </source>
</evidence>
<evidence type="ECO:0000313" key="2">
    <source>
        <dbReference type="EMBL" id="UJO18543.1"/>
    </source>
</evidence>
<dbReference type="Proteomes" id="UP000756132">
    <property type="component" value="Chromosome 6"/>
</dbReference>